<evidence type="ECO:0000313" key="12">
    <source>
        <dbReference type="Proteomes" id="UP000652761"/>
    </source>
</evidence>
<dbReference type="GO" id="GO:0020037">
    <property type="term" value="F:heme binding"/>
    <property type="evidence" value="ECO:0007669"/>
    <property type="project" value="InterPro"/>
</dbReference>
<dbReference type="SUPFAM" id="SSF48264">
    <property type="entry name" value="Cytochrome P450"/>
    <property type="match status" value="1"/>
</dbReference>
<comment type="subcellular location">
    <subcellularLocation>
        <location evidence="2">Membrane</location>
    </subcellularLocation>
</comment>
<dbReference type="PANTHER" id="PTHR47947:SF26">
    <property type="entry name" value="CYTOCHROME P450"/>
    <property type="match status" value="1"/>
</dbReference>
<reference evidence="11" key="1">
    <citation type="submission" date="2017-07" db="EMBL/GenBank/DDBJ databases">
        <title>Taro Niue Genome Assembly and Annotation.</title>
        <authorList>
            <person name="Atibalentja N."/>
            <person name="Keating K."/>
            <person name="Fields C.J."/>
        </authorList>
    </citation>
    <scope>NUCLEOTIDE SEQUENCE</scope>
    <source>
        <strain evidence="11">Niue_2</strain>
        <tissue evidence="11">Leaf</tissue>
    </source>
</reference>
<keyword evidence="6" id="KW-1133">Transmembrane helix</keyword>
<sequence>MKRTSKELEAVLITWIEEHRQKKRDESGDTEGEQDFIDMMLSSLWGVDFSGFDPDTAIKAIVLSVIGGGMDTNSAGLGDRGVSTPGIRKQPSGGSVKRGPGDPGIVRNALVRLGFSEP</sequence>
<accession>A0A843X932</accession>
<evidence type="ECO:0000313" key="11">
    <source>
        <dbReference type="EMBL" id="MQM15846.1"/>
    </source>
</evidence>
<dbReference type="Proteomes" id="UP000652761">
    <property type="component" value="Unassembled WGS sequence"/>
</dbReference>
<dbReference type="GO" id="GO:0005506">
    <property type="term" value="F:iron ion binding"/>
    <property type="evidence" value="ECO:0007669"/>
    <property type="project" value="InterPro"/>
</dbReference>
<organism evidence="11 12">
    <name type="scientific">Colocasia esculenta</name>
    <name type="common">Wild taro</name>
    <name type="synonym">Arum esculentum</name>
    <dbReference type="NCBI Taxonomy" id="4460"/>
    <lineage>
        <taxon>Eukaryota</taxon>
        <taxon>Viridiplantae</taxon>
        <taxon>Streptophyta</taxon>
        <taxon>Embryophyta</taxon>
        <taxon>Tracheophyta</taxon>
        <taxon>Spermatophyta</taxon>
        <taxon>Magnoliopsida</taxon>
        <taxon>Liliopsida</taxon>
        <taxon>Araceae</taxon>
        <taxon>Aroideae</taxon>
        <taxon>Colocasieae</taxon>
        <taxon>Colocasia</taxon>
    </lineage>
</organism>
<gene>
    <name evidence="11" type="ORF">Taro_048800</name>
</gene>
<comment type="cofactor">
    <cofactor evidence="1">
        <name>heme</name>
        <dbReference type="ChEBI" id="CHEBI:30413"/>
    </cofactor>
</comment>
<keyword evidence="5" id="KW-0479">Metal-binding</keyword>
<feature type="region of interest" description="Disordered" evidence="10">
    <location>
        <begin position="74"/>
        <end position="102"/>
    </location>
</feature>
<dbReference type="EMBL" id="NMUH01006711">
    <property type="protein sequence ID" value="MQM15846.1"/>
    <property type="molecule type" value="Genomic_DNA"/>
</dbReference>
<dbReference type="OrthoDB" id="1936837at2759"/>
<dbReference type="InterPro" id="IPR050651">
    <property type="entry name" value="Plant_Cytochrome_P450_Monoox"/>
</dbReference>
<keyword evidence="7" id="KW-0560">Oxidoreductase</keyword>
<dbReference type="PANTHER" id="PTHR47947">
    <property type="entry name" value="CYTOCHROME P450 82C3-RELATED"/>
    <property type="match status" value="1"/>
</dbReference>
<dbReference type="GO" id="GO:0016020">
    <property type="term" value="C:membrane"/>
    <property type="evidence" value="ECO:0007669"/>
    <property type="project" value="UniProtKB-SubCell"/>
</dbReference>
<evidence type="ECO:0000256" key="5">
    <source>
        <dbReference type="ARBA" id="ARBA00022723"/>
    </source>
</evidence>
<evidence type="ECO:0000256" key="10">
    <source>
        <dbReference type="SAM" id="MobiDB-lite"/>
    </source>
</evidence>
<keyword evidence="4" id="KW-0812">Transmembrane</keyword>
<dbReference type="AlphaFoldDB" id="A0A843X932"/>
<dbReference type="InterPro" id="IPR036396">
    <property type="entry name" value="Cyt_P450_sf"/>
</dbReference>
<evidence type="ECO:0000256" key="1">
    <source>
        <dbReference type="ARBA" id="ARBA00001971"/>
    </source>
</evidence>
<keyword evidence="8" id="KW-0408">Iron</keyword>
<evidence type="ECO:0000256" key="4">
    <source>
        <dbReference type="ARBA" id="ARBA00022692"/>
    </source>
</evidence>
<keyword evidence="12" id="KW-1185">Reference proteome</keyword>
<evidence type="ECO:0000256" key="9">
    <source>
        <dbReference type="ARBA" id="ARBA00023136"/>
    </source>
</evidence>
<keyword evidence="3" id="KW-0349">Heme</keyword>
<evidence type="ECO:0000256" key="2">
    <source>
        <dbReference type="ARBA" id="ARBA00004370"/>
    </source>
</evidence>
<evidence type="ECO:0000256" key="8">
    <source>
        <dbReference type="ARBA" id="ARBA00023004"/>
    </source>
</evidence>
<evidence type="ECO:0000256" key="7">
    <source>
        <dbReference type="ARBA" id="ARBA00023002"/>
    </source>
</evidence>
<comment type="caution">
    <text evidence="11">The sequence shown here is derived from an EMBL/GenBank/DDBJ whole genome shotgun (WGS) entry which is preliminary data.</text>
</comment>
<evidence type="ECO:0000256" key="6">
    <source>
        <dbReference type="ARBA" id="ARBA00022989"/>
    </source>
</evidence>
<dbReference type="GO" id="GO:0016705">
    <property type="term" value="F:oxidoreductase activity, acting on paired donors, with incorporation or reduction of molecular oxygen"/>
    <property type="evidence" value="ECO:0007669"/>
    <property type="project" value="InterPro"/>
</dbReference>
<protein>
    <submittedName>
        <fullName evidence="11">Uncharacterized protein</fullName>
    </submittedName>
</protein>
<keyword evidence="9" id="KW-0472">Membrane</keyword>
<dbReference type="GO" id="GO:0004497">
    <property type="term" value="F:monooxygenase activity"/>
    <property type="evidence" value="ECO:0007669"/>
    <property type="project" value="InterPro"/>
</dbReference>
<proteinExistence type="predicted"/>
<name>A0A843X932_COLES</name>
<evidence type="ECO:0000256" key="3">
    <source>
        <dbReference type="ARBA" id="ARBA00022617"/>
    </source>
</evidence>